<dbReference type="InterPro" id="IPR029063">
    <property type="entry name" value="SAM-dependent_MTases_sf"/>
</dbReference>
<proteinExistence type="predicted"/>
<dbReference type="EMBL" id="NSJV01000374">
    <property type="protein sequence ID" value="PAU47366.1"/>
    <property type="molecule type" value="Genomic_DNA"/>
</dbReference>
<name>A0A2A2D7E2_9ACTN</name>
<protein>
    <submittedName>
        <fullName evidence="2">SAM-dependent methyltransferase</fullName>
    </submittedName>
</protein>
<keyword evidence="2" id="KW-0489">Methyltransferase</keyword>
<dbReference type="Pfam" id="PF08241">
    <property type="entry name" value="Methyltransf_11"/>
    <property type="match status" value="1"/>
</dbReference>
<dbReference type="PANTHER" id="PTHR42912:SF93">
    <property type="entry name" value="N6-ADENOSINE-METHYLTRANSFERASE TMT1A"/>
    <property type="match status" value="1"/>
</dbReference>
<gene>
    <name evidence="2" type="ORF">CK936_19145</name>
</gene>
<feature type="domain" description="Methyltransferase type 11" evidence="1">
    <location>
        <begin position="39"/>
        <end position="132"/>
    </location>
</feature>
<dbReference type="InterPro" id="IPR013216">
    <property type="entry name" value="Methyltransf_11"/>
</dbReference>
<organism evidence="2 3">
    <name type="scientific">Streptomyces albireticuli</name>
    <dbReference type="NCBI Taxonomy" id="1940"/>
    <lineage>
        <taxon>Bacteria</taxon>
        <taxon>Bacillati</taxon>
        <taxon>Actinomycetota</taxon>
        <taxon>Actinomycetes</taxon>
        <taxon>Kitasatosporales</taxon>
        <taxon>Streptomycetaceae</taxon>
        <taxon>Streptomyces</taxon>
    </lineage>
</organism>
<reference evidence="2 3" key="1">
    <citation type="submission" date="2017-08" db="EMBL/GenBank/DDBJ databases">
        <title>Genome sequence of Streptomyces albireticuli NRRL B-1670.</title>
        <authorList>
            <person name="Graham D.E."/>
            <person name="Mahan K.M."/>
            <person name="Klingeman D.M."/>
            <person name="Hettich R.L."/>
            <person name="Parry R.J."/>
            <person name="Spain J.C."/>
        </authorList>
    </citation>
    <scope>NUCLEOTIDE SEQUENCE [LARGE SCALE GENOMIC DNA]</scope>
    <source>
        <strain evidence="2 3">NRRL B-1670</strain>
    </source>
</reference>
<dbReference type="Gene3D" id="3.40.50.150">
    <property type="entry name" value="Vaccinia Virus protein VP39"/>
    <property type="match status" value="1"/>
</dbReference>
<dbReference type="InterPro" id="IPR050508">
    <property type="entry name" value="Methyltransf_Superfamily"/>
</dbReference>
<dbReference type="Proteomes" id="UP000218944">
    <property type="component" value="Unassembled WGS sequence"/>
</dbReference>
<comment type="caution">
    <text evidence="2">The sequence shown here is derived from an EMBL/GenBank/DDBJ whole genome shotgun (WGS) entry which is preliminary data.</text>
</comment>
<accession>A0A2A2D7E2</accession>
<dbReference type="GO" id="GO:0008757">
    <property type="term" value="F:S-adenosylmethionine-dependent methyltransferase activity"/>
    <property type="evidence" value="ECO:0007669"/>
    <property type="project" value="InterPro"/>
</dbReference>
<dbReference type="RefSeq" id="WP_095582188.1">
    <property type="nucleotide sequence ID" value="NZ_JAJQQQ010000005.1"/>
</dbReference>
<keyword evidence="2" id="KW-0808">Transferase</keyword>
<sequence>MPMNFIHRRLCASDKWARAIENELLPWALEGVTLGPDTLEIGPGYGATTRVLLPKVSRLTLVEADASYAARLRGEFGDRADVRHADGSALPLPDGGFDSVACFTMLHHVPSPRAQDRLFAEARRVLRPGGFFTGCDALSNWGFRLIHLGDTCVPVPPETLERRLRAAGFDDCEVSVGKGSFRFIAYRQ</sequence>
<dbReference type="CDD" id="cd02440">
    <property type="entry name" value="AdoMet_MTases"/>
    <property type="match status" value="1"/>
</dbReference>
<evidence type="ECO:0000313" key="3">
    <source>
        <dbReference type="Proteomes" id="UP000218944"/>
    </source>
</evidence>
<evidence type="ECO:0000313" key="2">
    <source>
        <dbReference type="EMBL" id="PAU47366.1"/>
    </source>
</evidence>
<evidence type="ECO:0000259" key="1">
    <source>
        <dbReference type="Pfam" id="PF08241"/>
    </source>
</evidence>
<dbReference type="SUPFAM" id="SSF53335">
    <property type="entry name" value="S-adenosyl-L-methionine-dependent methyltransferases"/>
    <property type="match status" value="1"/>
</dbReference>
<keyword evidence="3" id="KW-1185">Reference proteome</keyword>
<dbReference type="GO" id="GO:0032259">
    <property type="term" value="P:methylation"/>
    <property type="evidence" value="ECO:0007669"/>
    <property type="project" value="UniProtKB-KW"/>
</dbReference>
<dbReference type="AlphaFoldDB" id="A0A2A2D7E2"/>
<dbReference type="PANTHER" id="PTHR42912">
    <property type="entry name" value="METHYLTRANSFERASE"/>
    <property type="match status" value="1"/>
</dbReference>